<dbReference type="VEuPathDB" id="VectorBase:GPAI037967"/>
<protein>
    <recommendedName>
        <fullName evidence="4">DUF3719 domain-containing protein</fullName>
    </recommendedName>
</protein>
<reference evidence="2" key="2">
    <citation type="submission" date="2020-05" db="UniProtKB">
        <authorList>
            <consortium name="EnsemblMetazoa"/>
        </authorList>
    </citation>
    <scope>IDENTIFICATION</scope>
    <source>
        <strain evidence="2">IAEA</strain>
    </source>
</reference>
<proteinExistence type="predicted"/>
<evidence type="ECO:0000256" key="1">
    <source>
        <dbReference type="SAM" id="MobiDB-lite"/>
    </source>
</evidence>
<dbReference type="EnsemblMetazoa" id="GPAI037967-RA">
    <property type="protein sequence ID" value="GPAI037967-PA"/>
    <property type="gene ID" value="GPAI037967"/>
</dbReference>
<feature type="region of interest" description="Disordered" evidence="1">
    <location>
        <begin position="19"/>
        <end position="42"/>
    </location>
</feature>
<sequence length="411" mass="46806">MRRQFYTKSKFIYSTSFEDLETSSNPEKDEDDYTSSSFDRSSVDSIPWTDDAIKLNNLEWEKIERMLRGVEEVTGDEDLRNEILDWQRKFPHFVSGIREGNLCQLGADAISAESVATLKLISDEEDDYEVKGGQCIQKYSSAEDLSFSPSPLYGTSSEDIKILKLFEDFTLNSVPYTQRENIRKPYNNPPVYSKRTPASPARRNHLRMPPILNVLESTCRFRKLAKNKNQSFVQLTQVNHAQSAIIRQNEELRGNHTRHSAWHMPLLANRFFNKRNSLILPTISTIQQKEVQQYTSKPSTTDRDGMAFSLNKSSANAQSFTPSFNYHSQSSRTRNHILSTFPIPSSSQSNSSSSLRSASAASQYLKPSFNEEPEDSRTPDPNLCELLNPPGALQLLLQNTNTPDLQLQKKV</sequence>
<evidence type="ECO:0000313" key="2">
    <source>
        <dbReference type="EnsemblMetazoa" id="GPAI037967-PA"/>
    </source>
</evidence>
<reference evidence="3" key="1">
    <citation type="submission" date="2014-03" db="EMBL/GenBank/DDBJ databases">
        <authorList>
            <person name="Aksoy S."/>
            <person name="Warren W."/>
            <person name="Wilson R.K."/>
        </authorList>
    </citation>
    <scope>NUCLEOTIDE SEQUENCE [LARGE SCALE GENOMIC DNA]</scope>
    <source>
        <strain evidence="3">IAEA</strain>
    </source>
</reference>
<dbReference type="AlphaFoldDB" id="A0A1B0A8V9"/>
<feature type="compositionally biased region" description="Low complexity" evidence="1">
    <location>
        <begin position="345"/>
        <end position="362"/>
    </location>
</feature>
<evidence type="ECO:0008006" key="4">
    <source>
        <dbReference type="Google" id="ProtNLM"/>
    </source>
</evidence>
<name>A0A1B0A8V9_GLOPL</name>
<accession>A0A1B0A8V9</accession>
<keyword evidence="3" id="KW-1185">Reference proteome</keyword>
<feature type="region of interest" description="Disordered" evidence="1">
    <location>
        <begin position="185"/>
        <end position="204"/>
    </location>
</feature>
<dbReference type="Proteomes" id="UP000092445">
    <property type="component" value="Unassembled WGS sequence"/>
</dbReference>
<evidence type="ECO:0000313" key="3">
    <source>
        <dbReference type="Proteomes" id="UP000092445"/>
    </source>
</evidence>
<feature type="region of interest" description="Disordered" evidence="1">
    <location>
        <begin position="339"/>
        <end position="387"/>
    </location>
</feature>
<organism evidence="2 3">
    <name type="scientific">Glossina pallidipes</name>
    <name type="common">Tsetse fly</name>
    <dbReference type="NCBI Taxonomy" id="7398"/>
    <lineage>
        <taxon>Eukaryota</taxon>
        <taxon>Metazoa</taxon>
        <taxon>Ecdysozoa</taxon>
        <taxon>Arthropoda</taxon>
        <taxon>Hexapoda</taxon>
        <taxon>Insecta</taxon>
        <taxon>Pterygota</taxon>
        <taxon>Neoptera</taxon>
        <taxon>Endopterygota</taxon>
        <taxon>Diptera</taxon>
        <taxon>Brachycera</taxon>
        <taxon>Muscomorpha</taxon>
        <taxon>Hippoboscoidea</taxon>
        <taxon>Glossinidae</taxon>
        <taxon>Glossina</taxon>
    </lineage>
</organism>